<feature type="transmembrane region" description="Helical" evidence="13">
    <location>
        <begin position="2147"/>
        <end position="2166"/>
    </location>
</feature>
<feature type="transmembrane region" description="Helical" evidence="13">
    <location>
        <begin position="2040"/>
        <end position="2061"/>
    </location>
</feature>
<evidence type="ECO:0000256" key="3">
    <source>
        <dbReference type="ARBA" id="ARBA00022606"/>
    </source>
</evidence>
<dbReference type="GeneID" id="136078729"/>
<keyword evidence="3" id="KW-0716">Sensory transduction</keyword>
<evidence type="ECO:0000256" key="8">
    <source>
        <dbReference type="ARBA" id="ARBA00023065"/>
    </source>
</evidence>
<dbReference type="Pfam" id="PF00023">
    <property type="entry name" value="Ank"/>
    <property type="match status" value="2"/>
</dbReference>
<keyword evidence="6 13" id="KW-1133">Transmembrane helix</keyword>
<gene>
    <name evidence="16" type="primary">LOC136078729</name>
</gene>
<feature type="transmembrane region" description="Helical" evidence="13">
    <location>
        <begin position="1996"/>
        <end position="2017"/>
    </location>
</feature>
<feature type="repeat" description="ANK" evidence="12">
    <location>
        <begin position="305"/>
        <end position="337"/>
    </location>
</feature>
<feature type="repeat" description="ANK" evidence="12">
    <location>
        <begin position="153"/>
        <end position="185"/>
    </location>
</feature>
<feature type="repeat" description="ANK" evidence="12">
    <location>
        <begin position="1355"/>
        <end position="1387"/>
    </location>
</feature>
<dbReference type="InterPro" id="IPR052076">
    <property type="entry name" value="TRP_cation_channel"/>
</dbReference>
<feature type="repeat" description="ANK" evidence="12">
    <location>
        <begin position="1602"/>
        <end position="1634"/>
    </location>
</feature>
<feature type="transmembrane region" description="Helical" evidence="13">
    <location>
        <begin position="732"/>
        <end position="754"/>
    </location>
</feature>
<name>A0ABM4BNC9_HYDVU</name>
<dbReference type="InterPro" id="IPR002110">
    <property type="entry name" value="Ankyrin_rpt"/>
</dbReference>
<keyword evidence="4 13" id="KW-0812">Transmembrane</keyword>
<feature type="repeat" description="ANK" evidence="12">
    <location>
        <begin position="1736"/>
        <end position="1769"/>
    </location>
</feature>
<feature type="repeat" description="ANK" evidence="12">
    <location>
        <begin position="371"/>
        <end position="403"/>
    </location>
</feature>
<feature type="repeat" description="ANK" evidence="12">
    <location>
        <begin position="439"/>
        <end position="471"/>
    </location>
</feature>
<evidence type="ECO:0000256" key="10">
    <source>
        <dbReference type="ARBA" id="ARBA00023180"/>
    </source>
</evidence>
<feature type="repeat" description="ANK" evidence="12">
    <location>
        <begin position="1803"/>
        <end position="1835"/>
    </location>
</feature>
<keyword evidence="11" id="KW-0407">Ion channel</keyword>
<dbReference type="Pfam" id="PF00520">
    <property type="entry name" value="Ion_trans"/>
    <property type="match status" value="2"/>
</dbReference>
<feature type="repeat" description="ANK" evidence="12">
    <location>
        <begin position="572"/>
        <end position="604"/>
    </location>
</feature>
<feature type="repeat" description="ANK" evidence="12">
    <location>
        <begin position="1569"/>
        <end position="1601"/>
    </location>
</feature>
<dbReference type="PROSITE" id="PS50088">
    <property type="entry name" value="ANK_REPEAT"/>
    <property type="match status" value="24"/>
</dbReference>
<dbReference type="PRINTS" id="PR01415">
    <property type="entry name" value="ANKYRIN"/>
</dbReference>
<keyword evidence="15" id="KW-1185">Reference proteome</keyword>
<feature type="repeat" description="ANK" evidence="12">
    <location>
        <begin position="1422"/>
        <end position="1454"/>
    </location>
</feature>
<organism evidence="15 16">
    <name type="scientific">Hydra vulgaris</name>
    <name type="common">Hydra</name>
    <name type="synonym">Hydra attenuata</name>
    <dbReference type="NCBI Taxonomy" id="6087"/>
    <lineage>
        <taxon>Eukaryota</taxon>
        <taxon>Metazoa</taxon>
        <taxon>Cnidaria</taxon>
        <taxon>Hydrozoa</taxon>
        <taxon>Hydroidolina</taxon>
        <taxon>Anthoathecata</taxon>
        <taxon>Aplanulata</taxon>
        <taxon>Hydridae</taxon>
        <taxon>Hydra</taxon>
    </lineage>
</organism>
<comment type="subcellular location">
    <subcellularLocation>
        <location evidence="1">Membrane</location>
        <topology evidence="1">Multi-pass membrane protein</topology>
    </subcellularLocation>
</comment>
<dbReference type="Gene3D" id="1.10.287.70">
    <property type="match status" value="2"/>
</dbReference>
<feature type="repeat" description="ANK" evidence="12">
    <location>
        <begin position="1388"/>
        <end position="1421"/>
    </location>
</feature>
<evidence type="ECO:0000256" key="12">
    <source>
        <dbReference type="PROSITE-ProRule" id="PRU00023"/>
    </source>
</evidence>
<proteinExistence type="predicted"/>
<evidence type="ECO:0000313" key="15">
    <source>
        <dbReference type="Proteomes" id="UP001652625"/>
    </source>
</evidence>
<keyword evidence="10" id="KW-0325">Glycoprotein</keyword>
<feature type="transmembrane region" description="Helical" evidence="13">
    <location>
        <begin position="832"/>
        <end position="850"/>
    </location>
</feature>
<dbReference type="InterPro" id="IPR036770">
    <property type="entry name" value="Ankyrin_rpt-contain_sf"/>
</dbReference>
<dbReference type="PANTHER" id="PTHR47143">
    <property type="entry name" value="TRANSIENT RECEPTOR POTENTIAL CATION CHANNEL PROTEIN PAINLESS"/>
    <property type="match status" value="1"/>
</dbReference>
<feature type="repeat" description="ANK" evidence="12">
    <location>
        <begin position="1322"/>
        <end position="1354"/>
    </location>
</feature>
<feature type="domain" description="Ion transport" evidence="14">
    <location>
        <begin position="2002"/>
        <end position="2250"/>
    </location>
</feature>
<dbReference type="RefSeq" id="XP_065650592.1">
    <property type="nucleotide sequence ID" value="XM_065794520.1"/>
</dbReference>
<feature type="repeat" description="ANK" evidence="12">
    <location>
        <begin position="1836"/>
        <end position="1868"/>
    </location>
</feature>
<feature type="transmembrane region" description="Helical" evidence="13">
    <location>
        <begin position="2214"/>
        <end position="2241"/>
    </location>
</feature>
<feature type="repeat" description="ANK" evidence="12">
    <location>
        <begin position="186"/>
        <end position="218"/>
    </location>
</feature>
<dbReference type="PANTHER" id="PTHR47143:SF1">
    <property type="entry name" value="ION_TRANS DOMAIN-CONTAINING PROTEIN"/>
    <property type="match status" value="1"/>
</dbReference>
<dbReference type="Gene3D" id="1.25.40.20">
    <property type="entry name" value="Ankyrin repeat-containing domain"/>
    <property type="match status" value="7"/>
</dbReference>
<evidence type="ECO:0000256" key="4">
    <source>
        <dbReference type="ARBA" id="ARBA00022692"/>
    </source>
</evidence>
<accession>A0ABM4BNC9</accession>
<dbReference type="PROSITE" id="PS50297">
    <property type="entry name" value="ANK_REP_REGION"/>
    <property type="match status" value="23"/>
</dbReference>
<feature type="repeat" description="ANK" evidence="12">
    <location>
        <begin position="1536"/>
        <end position="1568"/>
    </location>
</feature>
<feature type="transmembrane region" description="Helical" evidence="13">
    <location>
        <begin position="808"/>
        <end position="826"/>
    </location>
</feature>
<keyword evidence="8" id="KW-0406">Ion transport</keyword>
<keyword evidence="7 12" id="KW-0040">ANK repeat</keyword>
<dbReference type="Proteomes" id="UP001652625">
    <property type="component" value="Chromosome 03"/>
</dbReference>
<dbReference type="Pfam" id="PF12796">
    <property type="entry name" value="Ank_2"/>
    <property type="match status" value="9"/>
</dbReference>
<keyword evidence="5" id="KW-0677">Repeat</keyword>
<evidence type="ECO:0000256" key="5">
    <source>
        <dbReference type="ARBA" id="ARBA00022737"/>
    </source>
</evidence>
<evidence type="ECO:0000256" key="13">
    <source>
        <dbReference type="SAM" id="Phobius"/>
    </source>
</evidence>
<evidence type="ECO:0000259" key="14">
    <source>
        <dbReference type="Pfam" id="PF00520"/>
    </source>
</evidence>
<feature type="repeat" description="ANK" evidence="12">
    <location>
        <begin position="1703"/>
        <end position="1735"/>
    </location>
</feature>
<evidence type="ECO:0000256" key="2">
    <source>
        <dbReference type="ARBA" id="ARBA00022448"/>
    </source>
</evidence>
<protein>
    <submittedName>
        <fullName evidence="16">Uncharacterized protein LOC136078729</fullName>
    </submittedName>
</protein>
<feature type="repeat" description="ANK" evidence="12">
    <location>
        <begin position="1635"/>
        <end position="1667"/>
    </location>
</feature>
<dbReference type="Pfam" id="PF13637">
    <property type="entry name" value="Ank_4"/>
    <property type="match status" value="3"/>
</dbReference>
<dbReference type="InterPro" id="IPR005821">
    <property type="entry name" value="Ion_trans_dom"/>
</dbReference>
<feature type="transmembrane region" description="Helical" evidence="13">
    <location>
        <begin position="2111"/>
        <end position="2135"/>
    </location>
</feature>
<feature type="transmembrane region" description="Helical" evidence="13">
    <location>
        <begin position="870"/>
        <end position="894"/>
    </location>
</feature>
<feature type="domain" description="Ion transport" evidence="14">
    <location>
        <begin position="738"/>
        <end position="980"/>
    </location>
</feature>
<evidence type="ECO:0000256" key="7">
    <source>
        <dbReference type="ARBA" id="ARBA00023043"/>
    </source>
</evidence>
<feature type="repeat" description="ANK" evidence="12">
    <location>
        <begin position="86"/>
        <end position="118"/>
    </location>
</feature>
<feature type="repeat" description="ANK" evidence="12">
    <location>
        <begin position="1770"/>
        <end position="1802"/>
    </location>
</feature>
<evidence type="ECO:0000313" key="16">
    <source>
        <dbReference type="RefSeq" id="XP_065650592.1"/>
    </source>
</evidence>
<dbReference type="SUPFAM" id="SSF48403">
    <property type="entry name" value="Ankyrin repeat"/>
    <property type="match status" value="4"/>
</dbReference>
<reference evidence="16" key="1">
    <citation type="submission" date="2025-08" db="UniProtKB">
        <authorList>
            <consortium name="RefSeq"/>
        </authorList>
    </citation>
    <scope>IDENTIFICATION</scope>
</reference>
<evidence type="ECO:0000256" key="1">
    <source>
        <dbReference type="ARBA" id="ARBA00004141"/>
    </source>
</evidence>
<feature type="transmembrane region" description="Helical" evidence="13">
    <location>
        <begin position="948"/>
        <end position="975"/>
    </location>
</feature>
<keyword evidence="2" id="KW-0813">Transport</keyword>
<feature type="repeat" description="ANK" evidence="12">
    <location>
        <begin position="506"/>
        <end position="538"/>
    </location>
</feature>
<feature type="repeat" description="ANK" evidence="12">
    <location>
        <begin position="272"/>
        <end position="304"/>
    </location>
</feature>
<evidence type="ECO:0000256" key="11">
    <source>
        <dbReference type="ARBA" id="ARBA00023303"/>
    </source>
</evidence>
<keyword evidence="9 13" id="KW-0472">Membrane</keyword>
<evidence type="ECO:0000256" key="6">
    <source>
        <dbReference type="ARBA" id="ARBA00022989"/>
    </source>
</evidence>
<dbReference type="SMART" id="SM00248">
    <property type="entry name" value="ANK"/>
    <property type="match status" value="31"/>
</dbReference>
<evidence type="ECO:0000256" key="9">
    <source>
        <dbReference type="ARBA" id="ARBA00023136"/>
    </source>
</evidence>
<feature type="repeat" description="ANK" evidence="12">
    <location>
        <begin position="539"/>
        <end position="571"/>
    </location>
</feature>
<sequence>MLSSVKFTKLRNEEMLSKSEKQKNLKYGSTEIFNRDEIIEINLPACAEAFLLHQAAKEGSVDKVKSILDKINQCKKNEEINSFNLQGTTPLHLAASFNRVNVIYFLLENGSLIDKASKKENNTALLLAAKYRMEDATKCLCKQGANVMFKNAKGFTALHLAAGSGNEEICKTLINYRCDINAEDNGQCTPLHMAVLSGSEAVIKLLIKNGANVYAKDSEGEAPIHYAAAKNKGELIVLLTKGALAIVKEEDWESTQRRYVNLRNEKKDSNLKKDTALHIAARAGYLDTVKTLVSIGANVNICSATHSTPMHLAAINGDKDMAQYLLEHNAKINVYDHQNMTPVHKACQFGRLDILKLLMEQEAQFDSKDSNSFTPLMWAVSKGHNDIVEYLLENGANVAVSEMNMKNVLHLAIEKQNSSILQILIKHGGASLINDPDKDFKRPLHYAAMTNDVESVKILIHESADSNVTDNEEKTAIHTAAEYGNFKCLQTLVQSSPGNINGTDEKGRSPLHLAAKKGWIKTAETLIEMGAQISGRDDSGWTPLDYAANYGHNKIVSNLICNGANVDGIDQNYVTPLHRASINGHVDCIKTLLNYGASISFQNIDGKNCLDLAIENHHKEACMIFISHERWEEALNSIDNEGKNPMEKLISLEPDIAAVVLENCVKYSKLDENLKEYCVSYDFKYLDFLPEHHLQNQYFGPSTMIEFNRENLLSHPLTVQLINSKWSRLGRWIYLISLFLYILLIFMLTSLLIIEKESKKNPVKRKENSEFQKIMPKLVISFTIFEIGKELVQAYILKKEYLKDLSNYLELILYSSTLIFMFAYIYDFKIKWTVGAVAIFFGWTNLLLYLKRSALFGIYVVMIIEVFKSLMSVIMVFFLIIMAFSLSFFVLLGVKSQKAFLTPGRSIMKMIAMTLGDSTYDHIFNSTIMNNTSGQVYIYELPYPKMSYILFTLFLIVCPVVLMNLLVGLAVGNIADVRKSAYMLMLKAQVDILKALESKYPLQLLKKVYCRQITVYPNVVSWKRSIFNWFGHSNYDSLKQKQEKRSKWKKGIANELELQHIEFDIQKKRMQTVQSLMKENLEITKEIAVNLKIEEKIYSFFEKISYNLLKHEMTAIKTKMKSFINQTHDKPSRIRKTKVGFCLEDMNDTELTSPVHSKEIDEEELIENSSYQKSKETIKNSSYKETNIKSKSKTKLKIKKSVFDRFETIFGINLKKVKQEEEDELEGLNPPEESPFSIITAPEGKGRISIFNLPNVLFDFSNTKIQKLYRSTTESESDNTTEKFSLHLAAKEGAFDRIQEIFNDSNNSISLVDFINERDKWNGFNALHYAARYNQVNVVEYLLEKGALIDNPDGDGNSPLLLAAKYGKTNAAKLLIEKGANVMFQNNYGSTALHYASRRGNKTIVLLILCDPNIDINIQDNNKATPLHLAICGGSEWVVGTLIKCGANVFAIDNNGQGPIHYAAASTSDDLRAQLKKGDSFGSSFAKKNVVRNVSSSIIVDILDLLLNGAFEKIPLKSIVLHNQKKIELVNSRTNANDTPLHIAARCGNQKFLEKLIKVGADVNAQTDSGSTPLHLAAINGQEKVVNMLLNHNSDIQALDKDLMTPMHRACQFGRLLVVTLLDEKGALLEVKDKNNYTPVMCAVWKGHVKVIKYLTDRGVQINLTDVHNKNVFHIAVQENQLEALEFLLEQDILDKINDVDYVYKTPVHFAAAKGNVQALEMLINKNAHINVRDNQERTPLHLAADQGHVSCVKLIISTSSAEVNSTDAEGKTPLHLAASNNHRKVVELLVASGADVCLSDNLGWSPLDYAARNGHVNCLQILLDNGASVDGCKESCYTPLHHASIAGHVECIVTLLEQGANIQQQTVNEKKNCLDLAVENSEKDACMAIIKHKRWHEALFNIDIKGTYTMEKIIELLPEVGEVVLNNCVTYSDLDKRHFDYSIKYNFEFVDTDPISCDKHFFAPSSIIRFQREKLLIHPLIVELINLRWSRMGRWLYLCSFSFYLIFVTLLTTLAVKEKIHHLDNTHERTENNAQLQNITYFTLIIAVMQILFQLSLAQYIGRSYIFNPAKILDFSLYTSTALFMIPFIANKNNSRNTYLESMKWQAGSVSILLGWCKILLYMENLPFLGLYVVMFMEVLYTLLKVLLIFSIMLFAFALSFFSLLDYQPAFSDWGRSIVKTFVMMLGEINYDSIFSEVYDNHHKDLNGAHNSVGLSVIFFLLFALIMIVVVMNLLVGLAVGDIESVRKNAYLRVLQRKVYYLNILDQTYPKFLKEYVYQKSYIQKPNQRNLYKKLMLWLGQFHKKVLIHDRVYAKKDLIMREFAVNKEAILIQNLKTMSILNDLEKQLERNKKIAKCIATTSKFGNSTN</sequence>
<feature type="repeat" description="ANK" evidence="12">
    <location>
        <begin position="338"/>
        <end position="370"/>
    </location>
</feature>